<gene>
    <name evidence="1" type="ORF">LCGC14_1755730</name>
</gene>
<name>A0A0F9HPY4_9ZZZZ</name>
<evidence type="ECO:0000313" key="1">
    <source>
        <dbReference type="EMBL" id="KKM05282.1"/>
    </source>
</evidence>
<organism evidence="1">
    <name type="scientific">marine sediment metagenome</name>
    <dbReference type="NCBI Taxonomy" id="412755"/>
    <lineage>
        <taxon>unclassified sequences</taxon>
        <taxon>metagenomes</taxon>
        <taxon>ecological metagenomes</taxon>
    </lineage>
</organism>
<proteinExistence type="predicted"/>
<accession>A0A0F9HPY4</accession>
<sequence length="59" mass="7039">MPKYKVTMICREISRAEIIVDNDNNDYEQIKDIAWASFDVIREGNLEQENYTKVEEIKE</sequence>
<dbReference type="AlphaFoldDB" id="A0A0F9HPY4"/>
<dbReference type="EMBL" id="LAZR01016257">
    <property type="protein sequence ID" value="KKM05282.1"/>
    <property type="molecule type" value="Genomic_DNA"/>
</dbReference>
<comment type="caution">
    <text evidence="1">The sequence shown here is derived from an EMBL/GenBank/DDBJ whole genome shotgun (WGS) entry which is preliminary data.</text>
</comment>
<reference evidence="1" key="1">
    <citation type="journal article" date="2015" name="Nature">
        <title>Complex archaea that bridge the gap between prokaryotes and eukaryotes.</title>
        <authorList>
            <person name="Spang A."/>
            <person name="Saw J.H."/>
            <person name="Jorgensen S.L."/>
            <person name="Zaremba-Niedzwiedzka K."/>
            <person name="Martijn J."/>
            <person name="Lind A.E."/>
            <person name="van Eijk R."/>
            <person name="Schleper C."/>
            <person name="Guy L."/>
            <person name="Ettema T.J."/>
        </authorList>
    </citation>
    <scope>NUCLEOTIDE SEQUENCE</scope>
</reference>
<protein>
    <submittedName>
        <fullName evidence="1">Uncharacterized protein</fullName>
    </submittedName>
</protein>